<organism evidence="2 3">
    <name type="scientific">Trichonephila inaurata madagascariensis</name>
    <dbReference type="NCBI Taxonomy" id="2747483"/>
    <lineage>
        <taxon>Eukaryota</taxon>
        <taxon>Metazoa</taxon>
        <taxon>Ecdysozoa</taxon>
        <taxon>Arthropoda</taxon>
        <taxon>Chelicerata</taxon>
        <taxon>Arachnida</taxon>
        <taxon>Araneae</taxon>
        <taxon>Araneomorphae</taxon>
        <taxon>Entelegynae</taxon>
        <taxon>Araneoidea</taxon>
        <taxon>Nephilidae</taxon>
        <taxon>Trichonephila</taxon>
        <taxon>Trichonephila inaurata</taxon>
    </lineage>
</organism>
<protein>
    <submittedName>
        <fullName evidence="2">Uncharacterized protein</fullName>
    </submittedName>
</protein>
<keyword evidence="3" id="KW-1185">Reference proteome</keyword>
<sequence length="93" mass="10840">MTQRVKERRAEETEEQRSHLLSNMDQHAGGRRLNVNEEQNCLQMQTFYAAITSLYPFVEEHNCGEMGNIYLKCGGVVFWGRKECQRSLHPLLP</sequence>
<feature type="region of interest" description="Disordered" evidence="1">
    <location>
        <begin position="1"/>
        <end position="32"/>
    </location>
</feature>
<dbReference type="Proteomes" id="UP000886998">
    <property type="component" value="Unassembled WGS sequence"/>
</dbReference>
<proteinExistence type="predicted"/>
<dbReference type="AlphaFoldDB" id="A0A8X6XSF0"/>
<dbReference type="EMBL" id="BMAV01011741">
    <property type="protein sequence ID" value="GFY57794.1"/>
    <property type="molecule type" value="Genomic_DNA"/>
</dbReference>
<name>A0A8X6XSF0_9ARAC</name>
<comment type="caution">
    <text evidence="2">The sequence shown here is derived from an EMBL/GenBank/DDBJ whole genome shotgun (WGS) entry which is preliminary data.</text>
</comment>
<evidence type="ECO:0000313" key="2">
    <source>
        <dbReference type="EMBL" id="GFY57794.1"/>
    </source>
</evidence>
<reference evidence="2" key="1">
    <citation type="submission" date="2020-08" db="EMBL/GenBank/DDBJ databases">
        <title>Multicomponent nature underlies the extraordinary mechanical properties of spider dragline silk.</title>
        <authorList>
            <person name="Kono N."/>
            <person name="Nakamura H."/>
            <person name="Mori M."/>
            <person name="Yoshida Y."/>
            <person name="Ohtoshi R."/>
            <person name="Malay A.D."/>
            <person name="Moran D.A.P."/>
            <person name="Tomita M."/>
            <person name="Numata K."/>
            <person name="Arakawa K."/>
        </authorList>
    </citation>
    <scope>NUCLEOTIDE SEQUENCE</scope>
</reference>
<dbReference type="OrthoDB" id="6454658at2759"/>
<accession>A0A8X6XSF0</accession>
<gene>
    <name evidence="2" type="primary">AVEN_39857_1</name>
    <name evidence="2" type="ORF">TNIN_72441</name>
</gene>
<evidence type="ECO:0000256" key="1">
    <source>
        <dbReference type="SAM" id="MobiDB-lite"/>
    </source>
</evidence>
<evidence type="ECO:0000313" key="3">
    <source>
        <dbReference type="Proteomes" id="UP000886998"/>
    </source>
</evidence>
<feature type="compositionally biased region" description="Basic and acidic residues" evidence="1">
    <location>
        <begin position="1"/>
        <end position="18"/>
    </location>
</feature>